<sequence>MLKCGIDIPTSTLHNTFQFACGATPLSCGSMQH</sequence>
<reference evidence="1" key="2">
    <citation type="journal article" date="2015" name="Fish Shellfish Immunol.">
        <title>Early steps in the European eel (Anguilla anguilla)-Vibrio vulnificus interaction in the gills: Role of the RtxA13 toxin.</title>
        <authorList>
            <person name="Callol A."/>
            <person name="Pajuelo D."/>
            <person name="Ebbesson L."/>
            <person name="Teles M."/>
            <person name="MacKenzie S."/>
            <person name="Amaro C."/>
        </authorList>
    </citation>
    <scope>NUCLEOTIDE SEQUENCE</scope>
</reference>
<dbReference type="AlphaFoldDB" id="A0A0E9UI66"/>
<evidence type="ECO:0000313" key="1">
    <source>
        <dbReference type="EMBL" id="JAH65554.1"/>
    </source>
</evidence>
<organism evidence="1">
    <name type="scientific">Anguilla anguilla</name>
    <name type="common">European freshwater eel</name>
    <name type="synonym">Muraena anguilla</name>
    <dbReference type="NCBI Taxonomy" id="7936"/>
    <lineage>
        <taxon>Eukaryota</taxon>
        <taxon>Metazoa</taxon>
        <taxon>Chordata</taxon>
        <taxon>Craniata</taxon>
        <taxon>Vertebrata</taxon>
        <taxon>Euteleostomi</taxon>
        <taxon>Actinopterygii</taxon>
        <taxon>Neopterygii</taxon>
        <taxon>Teleostei</taxon>
        <taxon>Anguilliformes</taxon>
        <taxon>Anguillidae</taxon>
        <taxon>Anguilla</taxon>
    </lineage>
</organism>
<name>A0A0E9UI66_ANGAN</name>
<protein>
    <submittedName>
        <fullName evidence="1">Uncharacterized protein</fullName>
    </submittedName>
</protein>
<proteinExistence type="predicted"/>
<reference evidence="1" key="1">
    <citation type="submission" date="2014-11" db="EMBL/GenBank/DDBJ databases">
        <authorList>
            <person name="Amaro Gonzalez C."/>
        </authorList>
    </citation>
    <scope>NUCLEOTIDE SEQUENCE</scope>
</reference>
<dbReference type="EMBL" id="GBXM01043023">
    <property type="protein sequence ID" value="JAH65554.1"/>
    <property type="molecule type" value="Transcribed_RNA"/>
</dbReference>
<accession>A0A0E9UI66</accession>